<feature type="domain" description="KIB1-4 beta-propeller" evidence="1">
    <location>
        <begin position="283"/>
        <end position="349"/>
    </location>
</feature>
<reference evidence="2" key="1">
    <citation type="submission" date="2018-04" db="EMBL/GenBank/DDBJ databases">
        <title>WGS assembly of Panicum hallii.</title>
        <authorList>
            <person name="Lovell J."/>
            <person name="Jenkins J."/>
            <person name="Lowry D."/>
            <person name="Mamidi S."/>
            <person name="Sreedasyam A."/>
            <person name="Weng X."/>
            <person name="Barry K."/>
            <person name="Bonette J."/>
            <person name="Campitelli B."/>
            <person name="Daum C."/>
            <person name="Gordon S."/>
            <person name="Gould B."/>
            <person name="Lipzen A."/>
            <person name="Macqueen A."/>
            <person name="Palacio-Mejia J."/>
            <person name="Plott C."/>
            <person name="Shakirov E."/>
            <person name="Shu S."/>
            <person name="Yoshinaga Y."/>
            <person name="Zane M."/>
            <person name="Rokhsar D."/>
            <person name="Grimwood J."/>
            <person name="Schmutz J."/>
            <person name="Juenger T."/>
        </authorList>
    </citation>
    <scope>NUCLEOTIDE SEQUENCE [LARGE SCALE GENOMIC DNA]</scope>
    <source>
        <strain evidence="2">FIL2</strain>
    </source>
</reference>
<dbReference type="Pfam" id="PF03478">
    <property type="entry name" value="Beta-prop_KIB1-4"/>
    <property type="match status" value="1"/>
</dbReference>
<dbReference type="SUPFAM" id="SSF81383">
    <property type="entry name" value="F-box domain"/>
    <property type="match status" value="1"/>
</dbReference>
<dbReference type="Gramene" id="PAN34714">
    <property type="protein sequence ID" value="PAN34714"/>
    <property type="gene ID" value="PAHAL_6G168300"/>
</dbReference>
<accession>A0A2S3I1Y5</accession>
<dbReference type="PANTHER" id="PTHR33110:SF143">
    <property type="entry name" value="F-BOX DOMAIN CONTAINING PROTEIN, EXPRESSED"/>
    <property type="match status" value="1"/>
</dbReference>
<evidence type="ECO:0000259" key="1">
    <source>
        <dbReference type="Pfam" id="PF03478"/>
    </source>
</evidence>
<name>A0A2S3I1Y5_9POAL</name>
<dbReference type="AlphaFoldDB" id="A0A2S3I1Y5"/>
<dbReference type="Proteomes" id="UP000243499">
    <property type="component" value="Chromosome 6"/>
</dbReference>
<organism evidence="2">
    <name type="scientific">Panicum hallii</name>
    <dbReference type="NCBI Taxonomy" id="206008"/>
    <lineage>
        <taxon>Eukaryota</taxon>
        <taxon>Viridiplantae</taxon>
        <taxon>Streptophyta</taxon>
        <taxon>Embryophyta</taxon>
        <taxon>Tracheophyta</taxon>
        <taxon>Spermatophyta</taxon>
        <taxon>Magnoliopsida</taxon>
        <taxon>Liliopsida</taxon>
        <taxon>Poales</taxon>
        <taxon>Poaceae</taxon>
        <taxon>PACMAD clade</taxon>
        <taxon>Panicoideae</taxon>
        <taxon>Panicodae</taxon>
        <taxon>Paniceae</taxon>
        <taxon>Panicinae</taxon>
        <taxon>Panicum</taxon>
        <taxon>Panicum sect. Panicum</taxon>
    </lineage>
</organism>
<proteinExistence type="predicted"/>
<evidence type="ECO:0000313" key="2">
    <source>
        <dbReference type="EMBL" id="PAN34714.1"/>
    </source>
</evidence>
<dbReference type="EMBL" id="CM008051">
    <property type="protein sequence ID" value="PAN34714.1"/>
    <property type="molecule type" value="Genomic_DNA"/>
</dbReference>
<dbReference type="InterPro" id="IPR036047">
    <property type="entry name" value="F-box-like_dom_sf"/>
</dbReference>
<dbReference type="Gene3D" id="1.20.1280.50">
    <property type="match status" value="1"/>
</dbReference>
<dbReference type="InterPro" id="IPR005174">
    <property type="entry name" value="KIB1-4_b-propeller"/>
</dbReference>
<sequence length="382" mass="42382">MASAGIPSSWEELQEDLLGQVLRRLPSLGDRVRLRAVCRPWRSGAAARRHPLLPPPLPCLVDHPGAPVRCGPILRQGVDFCYLPVDNLAFLVHHDGGCPLMNPLTGLTLPLPKLGPAERREIDSSTVYGPSLIREGHVKVKILFSPVGPTPGPLVATIITEGYSVAVAPGKDHDAISISMRTERPLDHLSNILTRISDIAFFHADLYALTYDEGLHIMKLDVCGLSNPKFSQAFRPCIADDPKQQNIYFCHDPNQPQVFDPKDMPPGCVVRCYLAESDGRLLMWVKVESLGGQALFLGLQCSKSVLGSQFTGGVREDCIYFMHRAFDQPYRQNDLGHPMDPLADYSVYNMRNGDITPLLPEAVMAELQRKRQFLTWVFPADE</sequence>
<gene>
    <name evidence="2" type="ORF">PAHAL_6G168300</name>
</gene>
<protein>
    <recommendedName>
        <fullName evidence="1">KIB1-4 beta-propeller domain-containing protein</fullName>
    </recommendedName>
</protein>
<dbReference type="PANTHER" id="PTHR33110">
    <property type="entry name" value="F-BOX/KELCH-REPEAT PROTEIN-RELATED"/>
    <property type="match status" value="1"/>
</dbReference>